<evidence type="ECO:0000313" key="2">
    <source>
        <dbReference type="Proteomes" id="UP000789920"/>
    </source>
</evidence>
<organism evidence="1 2">
    <name type="scientific">Racocetra persica</name>
    <dbReference type="NCBI Taxonomy" id="160502"/>
    <lineage>
        <taxon>Eukaryota</taxon>
        <taxon>Fungi</taxon>
        <taxon>Fungi incertae sedis</taxon>
        <taxon>Mucoromycota</taxon>
        <taxon>Glomeromycotina</taxon>
        <taxon>Glomeromycetes</taxon>
        <taxon>Diversisporales</taxon>
        <taxon>Gigasporaceae</taxon>
        <taxon>Racocetra</taxon>
    </lineage>
</organism>
<proteinExistence type="predicted"/>
<dbReference type="EMBL" id="CAJVQC010060391">
    <property type="protein sequence ID" value="CAG8800708.1"/>
    <property type="molecule type" value="Genomic_DNA"/>
</dbReference>
<comment type="caution">
    <text evidence="1">The sequence shown here is derived from an EMBL/GenBank/DDBJ whole genome shotgun (WGS) entry which is preliminary data.</text>
</comment>
<protein>
    <submittedName>
        <fullName evidence="1">3656_t:CDS:1</fullName>
    </submittedName>
</protein>
<keyword evidence="2" id="KW-1185">Reference proteome</keyword>
<name>A0ACA9RP35_9GLOM</name>
<evidence type="ECO:0000313" key="1">
    <source>
        <dbReference type="EMBL" id="CAG8800708.1"/>
    </source>
</evidence>
<reference evidence="1" key="1">
    <citation type="submission" date="2021-06" db="EMBL/GenBank/DDBJ databases">
        <authorList>
            <person name="Kallberg Y."/>
            <person name="Tangrot J."/>
            <person name="Rosling A."/>
        </authorList>
    </citation>
    <scope>NUCLEOTIDE SEQUENCE</scope>
    <source>
        <strain evidence="1">MA461A</strain>
    </source>
</reference>
<feature type="non-terminal residue" evidence="1">
    <location>
        <position position="1"/>
    </location>
</feature>
<sequence>LGSRRHHINQQDVVCELACGGPHKYDLTNRNRYMLNLYTIGIQQYMTEIQIFMMEKRDVYRLHLLKSFNLPLSYSVYGNLCLALSWAWNIKGLVESLSYELDDRAFVTSITPERDPPSEMKTDTTPD</sequence>
<gene>
    <name evidence="1" type="ORF">RPERSI_LOCUS20976</name>
</gene>
<accession>A0ACA9RP35</accession>
<dbReference type="Proteomes" id="UP000789920">
    <property type="component" value="Unassembled WGS sequence"/>
</dbReference>